<feature type="compositionally biased region" description="Polar residues" evidence="16">
    <location>
        <begin position="283"/>
        <end position="304"/>
    </location>
</feature>
<comment type="similarity">
    <text evidence="3">Belongs to the Spartan family.</text>
</comment>
<keyword evidence="7 15" id="KW-0227">DNA damage</keyword>
<accession>A0A067RTN9</accession>
<dbReference type="PANTHER" id="PTHR21220">
    <property type="entry name" value="DNA-DEPENDENT METALLOPROTEASE SPRTN"/>
    <property type="match status" value="1"/>
</dbReference>
<sequence>MHFDEDFALAAHLQNQFLDGLNVNDLKLTSVINSHTYKAQDVKNKYNDSKKKSHKEASIVDSSWEYIDPTPDIHALFIQFDNRFFWGKLRSVEVRWSRRMTSCAGVCCYEGRGGLCSVRLSFPLLKLRPRKDLVETLLHEMIHAYLFVTCNNRDREGHGPEFHKQMYRINKEAGTNITVYHSFHEEVKLYKQHWWRCDGPCQNRPPFFGMVKRAMNRPPGPTDLWWEEHQAKCGGRHVKIREPPGFSEKKAKQAGKKVVSASTGSKVDIRNFFPSHGNRRILGNTTNNGSVTNKTLSKTKNKPQSSLLSSSTNNITGFKDLFDKNVSGGQSHDRPRTNDSVVANKQNGGLLPRGSPNNVPFDDKAHSTFSSKCKDSVRTSTSGGMLANKGGGTLVITAQGRNKGASYGNLNSGKKVINNIVPFTGKGYTLNAGSETHGKSATFMPNLMKNFVLSEDSGNGLGNRTMLTGVTANKRNGSAIKDEGSKKIKGASLSGVTSKSDTDDNAVQCPVCNSEVRELDVNTHLDSCLGACVFDDGASAVQECCVKSVGDSREVKCPACNSGVLKSDLNDHLDMCLGSVFGNGSVDDDDGGDWDEKNVVDGKPGCDMCPCPCCASLVKYDEMNTHLDHCLIVALE</sequence>
<evidence type="ECO:0000256" key="1">
    <source>
        <dbReference type="ARBA" id="ARBA00004123"/>
    </source>
</evidence>
<keyword evidence="13" id="KW-0539">Nucleus</keyword>
<dbReference type="AlphaFoldDB" id="A0A067RTN9"/>
<evidence type="ECO:0000256" key="13">
    <source>
        <dbReference type="ARBA" id="ARBA00023242"/>
    </source>
</evidence>
<evidence type="ECO:0000256" key="2">
    <source>
        <dbReference type="ARBA" id="ARBA00004286"/>
    </source>
</evidence>
<dbReference type="eggNOG" id="KOG3931">
    <property type="taxonomic scope" value="Eukaryota"/>
</dbReference>
<gene>
    <name evidence="18" type="ORF">L798_07579</name>
</gene>
<evidence type="ECO:0000256" key="10">
    <source>
        <dbReference type="ARBA" id="ARBA00022833"/>
    </source>
</evidence>
<dbReference type="InterPro" id="IPR055220">
    <property type="entry name" value="SPRTN_ZBD"/>
</dbReference>
<keyword evidence="11" id="KW-0482">Metalloprotease</keyword>
<protein>
    <recommendedName>
        <fullName evidence="14">Protein with SprT-like domain at the N terminus</fullName>
    </recommendedName>
</protein>
<keyword evidence="10" id="KW-0862">Zinc</keyword>
<reference evidence="18 19" key="1">
    <citation type="journal article" date="2014" name="Nat. Commun.">
        <title>Molecular traces of alternative social organization in a termite genome.</title>
        <authorList>
            <person name="Terrapon N."/>
            <person name="Li C."/>
            <person name="Robertson H.M."/>
            <person name="Ji L."/>
            <person name="Meng X."/>
            <person name="Booth W."/>
            <person name="Chen Z."/>
            <person name="Childers C.P."/>
            <person name="Glastad K.M."/>
            <person name="Gokhale K."/>
            <person name="Gowin J."/>
            <person name="Gronenberg W."/>
            <person name="Hermansen R.A."/>
            <person name="Hu H."/>
            <person name="Hunt B.G."/>
            <person name="Huylmans A.K."/>
            <person name="Khalil S.M."/>
            <person name="Mitchell R.D."/>
            <person name="Munoz-Torres M.C."/>
            <person name="Mustard J.A."/>
            <person name="Pan H."/>
            <person name="Reese J.T."/>
            <person name="Scharf M.E."/>
            <person name="Sun F."/>
            <person name="Vogel H."/>
            <person name="Xiao J."/>
            <person name="Yang W."/>
            <person name="Yang Z."/>
            <person name="Yang Z."/>
            <person name="Zhou J."/>
            <person name="Zhu J."/>
            <person name="Brent C.S."/>
            <person name="Elsik C.G."/>
            <person name="Goodisman M.A."/>
            <person name="Liberles D.A."/>
            <person name="Roe R.M."/>
            <person name="Vargo E.L."/>
            <person name="Vilcinskas A."/>
            <person name="Wang J."/>
            <person name="Bornberg-Bauer E."/>
            <person name="Korb J."/>
            <person name="Zhang G."/>
            <person name="Liebig J."/>
        </authorList>
    </citation>
    <scope>NUCLEOTIDE SEQUENCE [LARGE SCALE GENOMIC DNA]</scope>
    <source>
        <tissue evidence="18">Whole organism</tissue>
    </source>
</reference>
<evidence type="ECO:0000313" key="19">
    <source>
        <dbReference type="Proteomes" id="UP000027135"/>
    </source>
</evidence>
<dbReference type="PANTHER" id="PTHR21220:SF0">
    <property type="entry name" value="DNA-DEPENDENT METALLOPROTEASE SPRTN"/>
    <property type="match status" value="1"/>
</dbReference>
<dbReference type="Pfam" id="PF10263">
    <property type="entry name" value="SprT-like"/>
    <property type="match status" value="1"/>
</dbReference>
<keyword evidence="8 15" id="KW-0863">Zinc-finger</keyword>
<keyword evidence="6" id="KW-0479">Metal-binding</keyword>
<dbReference type="InterPro" id="IPR006642">
    <property type="entry name" value="Rad18_UBZ4"/>
</dbReference>
<feature type="compositionally biased region" description="Polar residues" evidence="16">
    <location>
        <begin position="338"/>
        <end position="347"/>
    </location>
</feature>
<evidence type="ECO:0000256" key="6">
    <source>
        <dbReference type="ARBA" id="ARBA00022723"/>
    </source>
</evidence>
<dbReference type="GO" id="GO:0005634">
    <property type="term" value="C:nucleus"/>
    <property type="evidence" value="ECO:0007669"/>
    <property type="project" value="UniProtKB-SubCell"/>
</dbReference>
<proteinExistence type="inferred from homology"/>
<evidence type="ECO:0000256" key="3">
    <source>
        <dbReference type="ARBA" id="ARBA00010724"/>
    </source>
</evidence>
<dbReference type="InterPro" id="IPR044245">
    <property type="entry name" value="Spartan"/>
</dbReference>
<evidence type="ECO:0000256" key="9">
    <source>
        <dbReference type="ARBA" id="ARBA00022801"/>
    </source>
</evidence>
<dbReference type="GO" id="GO:0004222">
    <property type="term" value="F:metalloendopeptidase activity"/>
    <property type="evidence" value="ECO:0007669"/>
    <property type="project" value="InterPro"/>
</dbReference>
<dbReference type="Gene3D" id="3.30.160.60">
    <property type="entry name" value="Classic Zinc Finger"/>
    <property type="match status" value="2"/>
</dbReference>
<dbReference type="Pfam" id="PF22934">
    <property type="entry name" value="SPRTN_ZBD"/>
    <property type="match status" value="1"/>
</dbReference>
<dbReference type="PROSITE" id="PS51908">
    <property type="entry name" value="ZF_UBZ4"/>
    <property type="match status" value="1"/>
</dbReference>
<dbReference type="InterPro" id="IPR006640">
    <property type="entry name" value="SprT-like_domain"/>
</dbReference>
<dbReference type="EMBL" id="KK852424">
    <property type="protein sequence ID" value="KDR24175.1"/>
    <property type="molecule type" value="Genomic_DNA"/>
</dbReference>
<comment type="subcellular location">
    <subcellularLocation>
        <location evidence="2">Chromosome</location>
    </subcellularLocation>
    <subcellularLocation>
        <location evidence="1">Nucleus</location>
    </subcellularLocation>
</comment>
<evidence type="ECO:0000259" key="17">
    <source>
        <dbReference type="PROSITE" id="PS51908"/>
    </source>
</evidence>
<evidence type="ECO:0000313" key="18">
    <source>
        <dbReference type="EMBL" id="KDR24175.1"/>
    </source>
</evidence>
<dbReference type="GO" id="GO:0005694">
    <property type="term" value="C:chromosome"/>
    <property type="evidence" value="ECO:0007669"/>
    <property type="project" value="UniProtKB-SubCell"/>
</dbReference>
<dbReference type="OrthoDB" id="5236983at2759"/>
<dbReference type="STRING" id="136037.A0A067RTN9"/>
<evidence type="ECO:0000256" key="11">
    <source>
        <dbReference type="ARBA" id="ARBA00023049"/>
    </source>
</evidence>
<evidence type="ECO:0000256" key="8">
    <source>
        <dbReference type="ARBA" id="ARBA00022771"/>
    </source>
</evidence>
<organism evidence="18 19">
    <name type="scientific">Zootermopsis nevadensis</name>
    <name type="common">Dampwood termite</name>
    <dbReference type="NCBI Taxonomy" id="136037"/>
    <lineage>
        <taxon>Eukaryota</taxon>
        <taxon>Metazoa</taxon>
        <taxon>Ecdysozoa</taxon>
        <taxon>Arthropoda</taxon>
        <taxon>Hexapoda</taxon>
        <taxon>Insecta</taxon>
        <taxon>Pterygota</taxon>
        <taxon>Neoptera</taxon>
        <taxon>Polyneoptera</taxon>
        <taxon>Dictyoptera</taxon>
        <taxon>Blattodea</taxon>
        <taxon>Blattoidea</taxon>
        <taxon>Termitoidae</taxon>
        <taxon>Termopsidae</taxon>
        <taxon>Zootermopsis</taxon>
    </lineage>
</organism>
<evidence type="ECO:0000256" key="12">
    <source>
        <dbReference type="ARBA" id="ARBA00023204"/>
    </source>
</evidence>
<evidence type="ECO:0000256" key="14">
    <source>
        <dbReference type="ARBA" id="ARBA00030396"/>
    </source>
</evidence>
<evidence type="ECO:0000256" key="15">
    <source>
        <dbReference type="PROSITE-ProRule" id="PRU01256"/>
    </source>
</evidence>
<dbReference type="GO" id="GO:0006508">
    <property type="term" value="P:proteolysis"/>
    <property type="evidence" value="ECO:0007669"/>
    <property type="project" value="UniProtKB-KW"/>
</dbReference>
<evidence type="ECO:0000256" key="7">
    <source>
        <dbReference type="ARBA" id="ARBA00022763"/>
    </source>
</evidence>
<keyword evidence="5" id="KW-0645">Protease</keyword>
<feature type="region of interest" description="Disordered" evidence="16">
    <location>
        <begin position="275"/>
        <end position="381"/>
    </location>
</feature>
<dbReference type="Proteomes" id="UP000027135">
    <property type="component" value="Unassembled WGS sequence"/>
</dbReference>
<evidence type="ECO:0000256" key="4">
    <source>
        <dbReference type="ARBA" id="ARBA00022454"/>
    </source>
</evidence>
<dbReference type="GO" id="GO:0006281">
    <property type="term" value="P:DNA repair"/>
    <property type="evidence" value="ECO:0007669"/>
    <property type="project" value="UniProtKB-KW"/>
</dbReference>
<keyword evidence="4" id="KW-0158">Chromosome</keyword>
<keyword evidence="12 15" id="KW-0234">DNA repair</keyword>
<dbReference type="GO" id="GO:0031593">
    <property type="term" value="F:polyubiquitin modification-dependent protein binding"/>
    <property type="evidence" value="ECO:0007669"/>
    <property type="project" value="TreeGrafter"/>
</dbReference>
<keyword evidence="9" id="KW-0378">Hydrolase</keyword>
<dbReference type="GO" id="GO:0003697">
    <property type="term" value="F:single-stranded DNA binding"/>
    <property type="evidence" value="ECO:0007669"/>
    <property type="project" value="InterPro"/>
</dbReference>
<dbReference type="InParanoid" id="A0A067RTN9"/>
<feature type="domain" description="UBZ4-type" evidence="17">
    <location>
        <begin position="506"/>
        <end position="533"/>
    </location>
</feature>
<dbReference type="GO" id="GO:0008270">
    <property type="term" value="F:zinc ion binding"/>
    <property type="evidence" value="ECO:0007669"/>
    <property type="project" value="UniProtKB-KW"/>
</dbReference>
<dbReference type="SMART" id="SM00731">
    <property type="entry name" value="SprT"/>
    <property type="match status" value="1"/>
</dbReference>
<feature type="compositionally biased region" description="Basic and acidic residues" evidence="16">
    <location>
        <begin position="361"/>
        <end position="377"/>
    </location>
</feature>
<evidence type="ECO:0000256" key="5">
    <source>
        <dbReference type="ARBA" id="ARBA00022670"/>
    </source>
</evidence>
<keyword evidence="19" id="KW-1185">Reference proteome</keyword>
<name>A0A067RTN9_ZOONE</name>
<dbReference type="SMART" id="SM00734">
    <property type="entry name" value="ZnF_Rad18"/>
    <property type="match status" value="3"/>
</dbReference>
<evidence type="ECO:0000256" key="16">
    <source>
        <dbReference type="SAM" id="MobiDB-lite"/>
    </source>
</evidence>